<name>A0A448XNH8_9PLAT</name>
<dbReference type="AlphaFoldDB" id="A0A448XNH8"/>
<evidence type="ECO:0000313" key="1">
    <source>
        <dbReference type="EMBL" id="VEL40974.1"/>
    </source>
</evidence>
<dbReference type="EMBL" id="CAAALY010267295">
    <property type="protein sequence ID" value="VEL40974.1"/>
    <property type="molecule type" value="Genomic_DNA"/>
</dbReference>
<keyword evidence="2" id="KW-1185">Reference proteome</keyword>
<organism evidence="1 2">
    <name type="scientific">Protopolystoma xenopodis</name>
    <dbReference type="NCBI Taxonomy" id="117903"/>
    <lineage>
        <taxon>Eukaryota</taxon>
        <taxon>Metazoa</taxon>
        <taxon>Spiralia</taxon>
        <taxon>Lophotrochozoa</taxon>
        <taxon>Platyhelminthes</taxon>
        <taxon>Monogenea</taxon>
        <taxon>Polyopisthocotylea</taxon>
        <taxon>Polystomatidea</taxon>
        <taxon>Polystomatidae</taxon>
        <taxon>Protopolystoma</taxon>
    </lineage>
</organism>
<comment type="caution">
    <text evidence="1">The sequence shown here is derived from an EMBL/GenBank/DDBJ whole genome shotgun (WGS) entry which is preliminary data.</text>
</comment>
<protein>
    <submittedName>
        <fullName evidence="1">Uncharacterized protein</fullName>
    </submittedName>
</protein>
<gene>
    <name evidence="1" type="ORF">PXEA_LOCUS34414</name>
</gene>
<accession>A0A448XNH8</accession>
<proteinExistence type="predicted"/>
<evidence type="ECO:0000313" key="2">
    <source>
        <dbReference type="Proteomes" id="UP000784294"/>
    </source>
</evidence>
<dbReference type="Proteomes" id="UP000784294">
    <property type="component" value="Unassembled WGS sequence"/>
</dbReference>
<sequence>MIPCSDDVLHMTDESLAPLTGIKDYIGISVSMNLPIKPIDSWNPPSSSGGINLRISSRNTFTQNGSKFNTSGPFTKAKNHQRQLIPGLSYSPLCYDLMLCPRSIYIF</sequence>
<reference evidence="1" key="1">
    <citation type="submission" date="2018-11" db="EMBL/GenBank/DDBJ databases">
        <authorList>
            <consortium name="Pathogen Informatics"/>
        </authorList>
    </citation>
    <scope>NUCLEOTIDE SEQUENCE</scope>
</reference>